<proteinExistence type="predicted"/>
<dbReference type="Proteomes" id="UP000510888">
    <property type="component" value="Chromosome 1"/>
</dbReference>
<evidence type="ECO:0000313" key="2">
    <source>
        <dbReference type="Proteomes" id="UP000510888"/>
    </source>
</evidence>
<organism evidence="1 2">
    <name type="scientific">Paraburkholderia largidicola</name>
    <dbReference type="NCBI Taxonomy" id="3014751"/>
    <lineage>
        <taxon>Bacteria</taxon>
        <taxon>Pseudomonadati</taxon>
        <taxon>Pseudomonadota</taxon>
        <taxon>Betaproteobacteria</taxon>
        <taxon>Burkholderiales</taxon>
        <taxon>Burkholderiaceae</taxon>
        <taxon>Paraburkholderia</taxon>
    </lineage>
</organism>
<dbReference type="KEGG" id="plad:PPGU16_17900"/>
<gene>
    <name evidence="1" type="ORF">PPGU16_17900</name>
</gene>
<protein>
    <submittedName>
        <fullName evidence="1">Uncharacterized protein</fullName>
    </submittedName>
</protein>
<sequence>MPRNPILIGQAEEVDLLQPQVRAMLNSEGFYIGGDTKQERLMVALVSQGGRVFCMKVDNELEPSRFLPTLTLHGPYGPQPPAPTADLAALLEKALAALDGLFAQLITKDPDFRPSKSEYWADMVALSDAIKRARGES</sequence>
<dbReference type="EMBL" id="AP023174">
    <property type="protein sequence ID" value="BCF88723.1"/>
    <property type="molecule type" value="Genomic_DNA"/>
</dbReference>
<keyword evidence="2" id="KW-1185">Reference proteome</keyword>
<dbReference type="RefSeq" id="WP_180719712.1">
    <property type="nucleotide sequence ID" value="NZ_AP023174.1"/>
</dbReference>
<name>A0A7I8BJV4_9BURK</name>
<reference evidence="1 2" key="1">
    <citation type="journal article" date="2020" name="Genes (Basel)">
        <title>Genomic Comparison of Insect Gut Symbionts from Divergent Burkholderia Subclades.</title>
        <authorList>
            <person name="Takeshita K."/>
            <person name="Kikuchi Y."/>
        </authorList>
    </citation>
    <scope>NUCLEOTIDE SEQUENCE [LARGE SCALE GENOMIC DNA]</scope>
    <source>
        <strain evidence="1 2">PGU16</strain>
    </source>
</reference>
<accession>A0A7I8BJV4</accession>
<evidence type="ECO:0000313" key="1">
    <source>
        <dbReference type="EMBL" id="BCF88723.1"/>
    </source>
</evidence>
<dbReference type="AlphaFoldDB" id="A0A7I8BJV4"/>